<dbReference type="RefSeq" id="WP_235323054.1">
    <property type="nucleotide sequence ID" value="NZ_JAFBIT010000001.1"/>
</dbReference>
<sequence length="193" mass="20740">MLNAIWMGMIVLSFAGALMTGNLTALSKAAADGAQNAVTTALLLLGAMCLWLGMMNIAREAGVTAWLSRALSPLIRRLFPEYAGEKAVHEKISMNLAANMLGMGNAATPFGLAAMDEMQRLSGGYWPTKGMVLFVVMNTAAFQLIPSSVVTLRAAYGSADPYDIMVHIWFVSLGSLLLCIAVCKVLERFTWKS</sequence>
<feature type="transmembrane region" description="Helical" evidence="1">
    <location>
        <begin position="39"/>
        <end position="58"/>
    </location>
</feature>
<name>A0ABS9CLN0_9FIRM</name>
<keyword evidence="1" id="KW-0472">Membrane</keyword>
<proteinExistence type="predicted"/>
<protein>
    <submittedName>
        <fullName evidence="3">Spore maturation protein A</fullName>
    </submittedName>
</protein>
<feature type="domain" description="Nucleoside transporter/FeoB GTPase Gate" evidence="2">
    <location>
        <begin position="42"/>
        <end position="150"/>
    </location>
</feature>
<evidence type="ECO:0000256" key="1">
    <source>
        <dbReference type="SAM" id="Phobius"/>
    </source>
</evidence>
<feature type="transmembrane region" description="Helical" evidence="1">
    <location>
        <begin position="130"/>
        <end position="152"/>
    </location>
</feature>
<evidence type="ECO:0000313" key="4">
    <source>
        <dbReference type="Proteomes" id="UP001299220"/>
    </source>
</evidence>
<evidence type="ECO:0000259" key="2">
    <source>
        <dbReference type="Pfam" id="PF07670"/>
    </source>
</evidence>
<organism evidence="3 4">
    <name type="scientific">Anaeromassilibacillus senegalensis</name>
    <dbReference type="NCBI Taxonomy" id="1673717"/>
    <lineage>
        <taxon>Bacteria</taxon>
        <taxon>Bacillati</taxon>
        <taxon>Bacillota</taxon>
        <taxon>Clostridia</taxon>
        <taxon>Eubacteriales</taxon>
        <taxon>Acutalibacteraceae</taxon>
        <taxon>Anaeromassilibacillus</taxon>
    </lineage>
</organism>
<dbReference type="Pfam" id="PF07670">
    <property type="entry name" value="Gate"/>
    <property type="match status" value="1"/>
</dbReference>
<keyword evidence="1" id="KW-0812">Transmembrane</keyword>
<dbReference type="InterPro" id="IPR011642">
    <property type="entry name" value="Gate_dom"/>
</dbReference>
<feature type="transmembrane region" description="Helical" evidence="1">
    <location>
        <begin position="164"/>
        <end position="186"/>
    </location>
</feature>
<dbReference type="Proteomes" id="UP001299220">
    <property type="component" value="Unassembled WGS sequence"/>
</dbReference>
<gene>
    <name evidence="3" type="ORF">JQM67_05395</name>
</gene>
<dbReference type="EMBL" id="JAFBIT010000001">
    <property type="protein sequence ID" value="MCF2652031.1"/>
    <property type="molecule type" value="Genomic_DNA"/>
</dbReference>
<reference evidence="3 4" key="1">
    <citation type="submission" date="2020-12" db="EMBL/GenBank/DDBJ databases">
        <title>Whole genome sequences of gut porcine anaerobes.</title>
        <authorList>
            <person name="Kubasova T."/>
            <person name="Jahodarova E."/>
            <person name="Rychlik I."/>
        </authorList>
    </citation>
    <scope>NUCLEOTIDE SEQUENCE [LARGE SCALE GENOMIC DNA]</scope>
    <source>
        <strain evidence="3 4">An867</strain>
    </source>
</reference>
<evidence type="ECO:0000313" key="3">
    <source>
        <dbReference type="EMBL" id="MCF2652031.1"/>
    </source>
</evidence>
<keyword evidence="1" id="KW-1133">Transmembrane helix</keyword>
<accession>A0ABS9CLN0</accession>
<keyword evidence="4" id="KW-1185">Reference proteome</keyword>
<comment type="caution">
    <text evidence="3">The sequence shown here is derived from an EMBL/GenBank/DDBJ whole genome shotgun (WGS) entry which is preliminary data.</text>
</comment>